<organism evidence="2 3">
    <name type="scientific">Vibrio cidicii</name>
    <dbReference type="NCBI Taxonomy" id="1763883"/>
    <lineage>
        <taxon>Bacteria</taxon>
        <taxon>Pseudomonadati</taxon>
        <taxon>Pseudomonadota</taxon>
        <taxon>Gammaproteobacteria</taxon>
        <taxon>Vibrionales</taxon>
        <taxon>Vibrionaceae</taxon>
        <taxon>Vibrio</taxon>
    </lineage>
</organism>
<name>A0A151L018_9VIBR</name>
<dbReference type="AlphaFoldDB" id="A0A151L018"/>
<accession>A0A151L018</accession>
<evidence type="ECO:0000313" key="3">
    <source>
        <dbReference type="Proteomes" id="UP000075346"/>
    </source>
</evidence>
<keyword evidence="1" id="KW-0472">Membrane</keyword>
<evidence type="ECO:0000256" key="1">
    <source>
        <dbReference type="SAM" id="Phobius"/>
    </source>
</evidence>
<reference evidence="3" key="1">
    <citation type="submission" date="2015-12" db="EMBL/GenBank/DDBJ databases">
        <authorList>
            <person name="Shamseldin A."/>
            <person name="Moawad H."/>
            <person name="Abd El-Rahim W.M."/>
            <person name="Sadowsky M.J."/>
        </authorList>
    </citation>
    <scope>NUCLEOTIDE SEQUENCE [LARGE SCALE GENOMIC DNA]</scope>
    <source>
        <strain evidence="3">2538-88</strain>
    </source>
</reference>
<protein>
    <submittedName>
        <fullName evidence="2">Uncharacterized protein</fullName>
    </submittedName>
</protein>
<feature type="transmembrane region" description="Helical" evidence="1">
    <location>
        <begin position="12"/>
        <end position="36"/>
    </location>
</feature>
<gene>
    <name evidence="2" type="ORF">ATY37_03295</name>
</gene>
<keyword evidence="1" id="KW-0812">Transmembrane</keyword>
<sequence>MNEFISKTLEPAVFWNALAAVSTLLAIVISLFYPWYTKFVEKRNILKLVCEEIRWNHERLIKIIDCQLPIKDRERPISEVKVWLCALVDEMSNVVWEQYKYQLATIEPRKFYQLKCFYMHYDYLISMKEMPESAQFVSSISADATFMLRIIAQHKWLKKEQLALYK</sequence>
<comment type="caution">
    <text evidence="2">The sequence shown here is derived from an EMBL/GenBank/DDBJ whole genome shotgun (WGS) entry which is preliminary data.</text>
</comment>
<keyword evidence="1" id="KW-1133">Transmembrane helix</keyword>
<proteinExistence type="predicted"/>
<dbReference type="EMBL" id="LOBR01000016">
    <property type="protein sequence ID" value="KYN89482.1"/>
    <property type="molecule type" value="Genomic_DNA"/>
</dbReference>
<evidence type="ECO:0000313" key="2">
    <source>
        <dbReference type="EMBL" id="KYN89482.1"/>
    </source>
</evidence>
<dbReference type="RefSeq" id="WP_045612998.1">
    <property type="nucleotide sequence ID" value="NZ_LOBR01000016.1"/>
</dbReference>
<dbReference type="Proteomes" id="UP000075346">
    <property type="component" value="Unassembled WGS sequence"/>
</dbReference>